<dbReference type="RefSeq" id="XP_001435266.1">
    <property type="nucleotide sequence ID" value="XM_001435229.1"/>
</dbReference>
<name>A0CAQ2_PARTE</name>
<dbReference type="AlphaFoldDB" id="A0CAQ2"/>
<dbReference type="GO" id="GO:0034511">
    <property type="term" value="F:U3 snoRNA binding"/>
    <property type="evidence" value="ECO:0007669"/>
    <property type="project" value="InterPro"/>
</dbReference>
<dbReference type="SUPFAM" id="SSF50978">
    <property type="entry name" value="WD40 repeat-like"/>
    <property type="match status" value="1"/>
</dbReference>
<dbReference type="GO" id="GO:0005634">
    <property type="term" value="C:nucleus"/>
    <property type="evidence" value="ECO:0007669"/>
    <property type="project" value="UniProtKB-SubCell"/>
</dbReference>
<dbReference type="InterPro" id="IPR015943">
    <property type="entry name" value="WD40/YVTN_repeat-like_dom_sf"/>
</dbReference>
<dbReference type="EMBL" id="CT868055">
    <property type="protein sequence ID" value="CAK67869.1"/>
    <property type="molecule type" value="Genomic_DNA"/>
</dbReference>
<dbReference type="InParanoid" id="A0CAQ2"/>
<gene>
    <name evidence="6" type="ORF">GSPATT00036650001</name>
</gene>
<dbReference type="Proteomes" id="UP000000600">
    <property type="component" value="Unassembled WGS sequence"/>
</dbReference>
<dbReference type="GeneID" id="5021051"/>
<dbReference type="Pfam" id="PF00400">
    <property type="entry name" value="WD40"/>
    <property type="match status" value="2"/>
</dbReference>
<dbReference type="SMART" id="SM00320">
    <property type="entry name" value="WD40"/>
    <property type="match status" value="2"/>
</dbReference>
<reference evidence="6 7" key="1">
    <citation type="journal article" date="2006" name="Nature">
        <title>Global trends of whole-genome duplications revealed by the ciliate Paramecium tetraurelia.</title>
        <authorList>
            <consortium name="Genoscope"/>
            <person name="Aury J.-M."/>
            <person name="Jaillon O."/>
            <person name="Duret L."/>
            <person name="Noel B."/>
            <person name="Jubin C."/>
            <person name="Porcel B.M."/>
            <person name="Segurens B."/>
            <person name="Daubin V."/>
            <person name="Anthouard V."/>
            <person name="Aiach N."/>
            <person name="Arnaiz O."/>
            <person name="Billaut A."/>
            <person name="Beisson J."/>
            <person name="Blanc I."/>
            <person name="Bouhouche K."/>
            <person name="Camara F."/>
            <person name="Duharcourt S."/>
            <person name="Guigo R."/>
            <person name="Gogendeau D."/>
            <person name="Katinka M."/>
            <person name="Keller A.-M."/>
            <person name="Kissmehl R."/>
            <person name="Klotz C."/>
            <person name="Koll F."/>
            <person name="Le Moue A."/>
            <person name="Lepere C."/>
            <person name="Malinsky S."/>
            <person name="Nowacki M."/>
            <person name="Nowak J.K."/>
            <person name="Plattner H."/>
            <person name="Poulain J."/>
            <person name="Ruiz F."/>
            <person name="Serrano V."/>
            <person name="Zagulski M."/>
            <person name="Dessen P."/>
            <person name="Betermier M."/>
            <person name="Weissenbach J."/>
            <person name="Scarpelli C."/>
            <person name="Schachter V."/>
            <person name="Sperling L."/>
            <person name="Meyer E."/>
            <person name="Cohen J."/>
            <person name="Wincker P."/>
        </authorList>
    </citation>
    <scope>NUCLEOTIDE SEQUENCE [LARGE SCALE GENOMIC DNA]</scope>
    <source>
        <strain evidence="6 7">Stock d4-2</strain>
    </source>
</reference>
<proteinExistence type="predicted"/>
<dbReference type="STRING" id="5888.A0CAQ2"/>
<dbReference type="HOGENOM" id="CLU_1800192_0_0_1"/>
<dbReference type="Gene3D" id="2.130.10.10">
    <property type="entry name" value="YVTN repeat-like/Quinoprotein amine dehydrogenase"/>
    <property type="match status" value="1"/>
</dbReference>
<keyword evidence="3" id="KW-0677">Repeat</keyword>
<dbReference type="InterPro" id="IPR039241">
    <property type="entry name" value="Rrp9-like"/>
</dbReference>
<evidence type="ECO:0000313" key="7">
    <source>
        <dbReference type="Proteomes" id="UP000000600"/>
    </source>
</evidence>
<keyword evidence="7" id="KW-1185">Reference proteome</keyword>
<evidence type="ECO:0000313" key="6">
    <source>
        <dbReference type="EMBL" id="CAK67869.1"/>
    </source>
</evidence>
<protein>
    <submittedName>
        <fullName evidence="6">Uncharacterized protein</fullName>
    </submittedName>
</protein>
<dbReference type="PANTHER" id="PTHR19865">
    <property type="entry name" value="U3 SMALL NUCLEOLAR RNA INTERACTING PROTEIN 2"/>
    <property type="match status" value="1"/>
</dbReference>
<dbReference type="eggNOG" id="KOG0299">
    <property type="taxonomic scope" value="Eukaryota"/>
</dbReference>
<feature type="repeat" description="WD" evidence="5">
    <location>
        <begin position="14"/>
        <end position="54"/>
    </location>
</feature>
<dbReference type="InterPro" id="IPR036322">
    <property type="entry name" value="WD40_repeat_dom_sf"/>
</dbReference>
<evidence type="ECO:0000256" key="1">
    <source>
        <dbReference type="ARBA" id="ARBA00004123"/>
    </source>
</evidence>
<dbReference type="KEGG" id="ptm:GSPATT00036650001"/>
<evidence type="ECO:0000256" key="3">
    <source>
        <dbReference type="ARBA" id="ARBA00022737"/>
    </source>
</evidence>
<dbReference type="InterPro" id="IPR001680">
    <property type="entry name" value="WD40_rpt"/>
</dbReference>
<comment type="subcellular location">
    <subcellularLocation>
        <location evidence="1">Nucleus</location>
    </subcellularLocation>
</comment>
<evidence type="ECO:0000256" key="4">
    <source>
        <dbReference type="ARBA" id="ARBA00023242"/>
    </source>
</evidence>
<keyword evidence="4" id="KW-0539">Nucleus</keyword>
<accession>A0CAQ2</accession>
<dbReference type="OrthoDB" id="6252103at2759"/>
<evidence type="ECO:0000256" key="2">
    <source>
        <dbReference type="ARBA" id="ARBA00022574"/>
    </source>
</evidence>
<sequence>MIQWKTKSGGQLLYSGHEQSIDCIRAITLDTFATGSVDANVNLWNVKKRKPLFELHKPHGDRWITALGTVYNSDLLVSGSYDDNLNIYKVTNKDITKVRSLQSFGIVNHINVFDNKILTVESQEHRLGRWVTSTKSKNLIVLYL</sequence>
<dbReference type="PROSITE" id="PS50082">
    <property type="entry name" value="WD_REPEATS_2"/>
    <property type="match status" value="1"/>
</dbReference>
<evidence type="ECO:0000256" key="5">
    <source>
        <dbReference type="PROSITE-ProRule" id="PRU00221"/>
    </source>
</evidence>
<dbReference type="PANTHER" id="PTHR19865:SF0">
    <property type="entry name" value="U3 SMALL NUCLEOLAR RNA-INTERACTING PROTEIN 2"/>
    <property type="match status" value="1"/>
</dbReference>
<keyword evidence="2 5" id="KW-0853">WD repeat</keyword>
<organism evidence="6 7">
    <name type="scientific">Paramecium tetraurelia</name>
    <dbReference type="NCBI Taxonomy" id="5888"/>
    <lineage>
        <taxon>Eukaryota</taxon>
        <taxon>Sar</taxon>
        <taxon>Alveolata</taxon>
        <taxon>Ciliophora</taxon>
        <taxon>Intramacronucleata</taxon>
        <taxon>Oligohymenophorea</taxon>
        <taxon>Peniculida</taxon>
        <taxon>Parameciidae</taxon>
        <taxon>Paramecium</taxon>
    </lineage>
</organism>